<dbReference type="Gene3D" id="3.40.50.2300">
    <property type="match status" value="2"/>
</dbReference>
<reference evidence="2" key="1">
    <citation type="submission" date="2016-10" db="EMBL/GenBank/DDBJ databases">
        <authorList>
            <person name="Varghese N."/>
            <person name="Submissions S."/>
        </authorList>
    </citation>
    <scope>NUCLEOTIDE SEQUENCE [LARGE SCALE GENOMIC DNA]</scope>
    <source>
        <strain evidence="2">Nm69</strain>
    </source>
</reference>
<organism evidence="1 2">
    <name type="scientific">Nitrosomonas aestuarii</name>
    <dbReference type="NCBI Taxonomy" id="52441"/>
    <lineage>
        <taxon>Bacteria</taxon>
        <taxon>Pseudomonadati</taxon>
        <taxon>Pseudomonadota</taxon>
        <taxon>Betaproteobacteria</taxon>
        <taxon>Nitrosomonadales</taxon>
        <taxon>Nitrosomonadaceae</taxon>
        <taxon>Nitrosomonas</taxon>
    </lineage>
</organism>
<accession>A0A1I3YSH8</accession>
<dbReference type="PANTHER" id="PTHR47151:SF2">
    <property type="entry name" value="AMINO ACID BINDING PROTEIN"/>
    <property type="match status" value="1"/>
</dbReference>
<dbReference type="AlphaFoldDB" id="A0A1I3YSH8"/>
<dbReference type="STRING" id="52441.SAMN05216302_1004134"/>
<protein>
    <submittedName>
        <fullName evidence="1">Branched-chain amino acid transport system substrate-binding protein</fullName>
    </submittedName>
</protein>
<dbReference type="Proteomes" id="UP000199533">
    <property type="component" value="Unassembled WGS sequence"/>
</dbReference>
<dbReference type="InterPro" id="IPR028082">
    <property type="entry name" value="Peripla_BP_I"/>
</dbReference>
<name>A0A1I3YSH8_9PROT</name>
<keyword evidence="2" id="KW-1185">Reference proteome</keyword>
<dbReference type="SUPFAM" id="SSF53822">
    <property type="entry name" value="Periplasmic binding protein-like I"/>
    <property type="match status" value="1"/>
</dbReference>
<sequence length="436" mass="49742">MKKTVSDTKLFAVLLCRLLLVPLRNFVVIPIVSAVIGIILVSRITDWWTGADSYYIYLVGDHKNDQVIADVFEGFREQPCNNGDIQIADKTINNVPVKAKCVDDEGEPAKARQISDDLAKRDDTLMVIGHVKSTQTKAALPNYLIQARPPIPAILTLETNPHLIPGNQMDNESSEDYQPVFRLWPTDDKQAAEAGQFALKHNHSVLWVVEDKHNPVYSQYLASRFVQWAQANHGKVVMWSTNMAVPPAETLRELKIGFVFFAGDWSNALILINQIKRIFPPKHRPTLFLSDASVNPQLITYGGSDLDEINIYLTFPLTSAQYFNDGFKTIGKDARSIVDWLIDDTSQHFETDRRENASFKYWLLFLLNRHEVEDARTVLNSRMEKAVRDDKVFESTLDQYQFVRDNGKNSLAQWHIWKVEKVEQDDATGYQFVDGQ</sequence>
<proteinExistence type="predicted"/>
<evidence type="ECO:0000313" key="2">
    <source>
        <dbReference type="Proteomes" id="UP000199533"/>
    </source>
</evidence>
<evidence type="ECO:0000313" key="1">
    <source>
        <dbReference type="EMBL" id="SFK34808.1"/>
    </source>
</evidence>
<dbReference type="PANTHER" id="PTHR47151">
    <property type="entry name" value="LEU/ILE/VAL-BINDING ABC TRANSPORTER SUBUNIT"/>
    <property type="match status" value="1"/>
</dbReference>
<dbReference type="RefSeq" id="WP_090697406.1">
    <property type="nucleotide sequence ID" value="NZ_FOSP01000004.1"/>
</dbReference>
<dbReference type="EMBL" id="FOSP01000004">
    <property type="protein sequence ID" value="SFK34808.1"/>
    <property type="molecule type" value="Genomic_DNA"/>
</dbReference>
<dbReference type="OrthoDB" id="8547174at2"/>
<gene>
    <name evidence="1" type="ORF">SAMN05216302_1004134</name>
</gene>